<name>A0A3D4V813_9BACT</name>
<evidence type="ECO:0000256" key="1">
    <source>
        <dbReference type="SAM" id="SignalP"/>
    </source>
</evidence>
<evidence type="ECO:0008006" key="4">
    <source>
        <dbReference type="Google" id="ProtNLM"/>
    </source>
</evidence>
<gene>
    <name evidence="2" type="ORF">DGD08_07085</name>
</gene>
<organism evidence="2 3">
    <name type="scientific">Gemmatimonas aurantiaca</name>
    <dbReference type="NCBI Taxonomy" id="173480"/>
    <lineage>
        <taxon>Bacteria</taxon>
        <taxon>Pseudomonadati</taxon>
        <taxon>Gemmatimonadota</taxon>
        <taxon>Gemmatimonadia</taxon>
        <taxon>Gemmatimonadales</taxon>
        <taxon>Gemmatimonadaceae</taxon>
        <taxon>Gemmatimonas</taxon>
    </lineage>
</organism>
<comment type="caution">
    <text evidence="2">The sequence shown here is derived from an EMBL/GenBank/DDBJ whole genome shotgun (WGS) entry which is preliminary data.</text>
</comment>
<dbReference type="AlphaFoldDB" id="A0A3D4V813"/>
<feature type="signal peptide" evidence="1">
    <location>
        <begin position="1"/>
        <end position="43"/>
    </location>
</feature>
<proteinExistence type="predicted"/>
<accession>A0A3D4V813</accession>
<dbReference type="Proteomes" id="UP000264071">
    <property type="component" value="Unassembled WGS sequence"/>
</dbReference>
<protein>
    <recommendedName>
        <fullName evidence="4">DUF3108 domain-containing protein</fullName>
    </recommendedName>
</protein>
<sequence>MPFPRIPALRPRFLPVSRPRALRTRAAALAVIASVVPAAAVQAQATASTSPPTSALPQRLDEGSFTIVVRGQRVGREQFSVHQLKGADGTALELRAESATGDRRTAMRLEADSAGTPMRYTLEERQGTEQTLRLGGQRVRGRFTTLARSLTGEAAREYLLRPGAVVVEEDGLIQHALFVRQPLRMPGDGVTRPSLTPAANSQGAVHIVLESIADTVTIAGGRRMAQRWRVVTASSEVRLVWADPDGHLLRISIPARGLDARRDDVPR</sequence>
<evidence type="ECO:0000313" key="2">
    <source>
        <dbReference type="EMBL" id="HCT56964.1"/>
    </source>
</evidence>
<feature type="chain" id="PRO_5017568023" description="DUF3108 domain-containing protein" evidence="1">
    <location>
        <begin position="44"/>
        <end position="267"/>
    </location>
</feature>
<keyword evidence="1" id="KW-0732">Signal</keyword>
<evidence type="ECO:0000313" key="3">
    <source>
        <dbReference type="Proteomes" id="UP000264071"/>
    </source>
</evidence>
<dbReference type="EMBL" id="DPIY01000006">
    <property type="protein sequence ID" value="HCT56964.1"/>
    <property type="molecule type" value="Genomic_DNA"/>
</dbReference>
<reference evidence="2 3" key="1">
    <citation type="journal article" date="2018" name="Nat. Biotechnol.">
        <title>A standardized bacterial taxonomy based on genome phylogeny substantially revises the tree of life.</title>
        <authorList>
            <person name="Parks D.H."/>
            <person name="Chuvochina M."/>
            <person name="Waite D.W."/>
            <person name="Rinke C."/>
            <person name="Skarshewski A."/>
            <person name="Chaumeil P.A."/>
            <person name="Hugenholtz P."/>
        </authorList>
    </citation>
    <scope>NUCLEOTIDE SEQUENCE [LARGE SCALE GENOMIC DNA]</scope>
    <source>
        <strain evidence="2">UBA8844</strain>
    </source>
</reference>